<comment type="caution">
    <text evidence="1">The sequence shown here is derived from an EMBL/GenBank/DDBJ whole genome shotgun (WGS) entry which is preliminary data.</text>
</comment>
<dbReference type="Proteomes" id="UP001441944">
    <property type="component" value="Unassembled WGS sequence"/>
</dbReference>
<dbReference type="EMBL" id="BAABWU010000009">
    <property type="protein sequence ID" value="GAA6197076.1"/>
    <property type="molecule type" value="Genomic_DNA"/>
</dbReference>
<sequence length="99" mass="10771">MAIIIATREMNSALDMAWAGFVVIGILIRDFGDPEIESGPGLDKGGYHASQPEAKAQNAQGYVHCCLVNYFGRGADLGRGDEMQRKVKDSIPHRARRGP</sequence>
<keyword evidence="2" id="KW-1185">Reference proteome</keyword>
<organism evidence="1 2">
    <name type="scientific">Pseudophaeobacter arcticus</name>
    <dbReference type="NCBI Taxonomy" id="385492"/>
    <lineage>
        <taxon>Bacteria</taxon>
        <taxon>Pseudomonadati</taxon>
        <taxon>Pseudomonadota</taxon>
        <taxon>Alphaproteobacteria</taxon>
        <taxon>Rhodobacterales</taxon>
        <taxon>Paracoccaceae</taxon>
        <taxon>Pseudophaeobacter</taxon>
    </lineage>
</organism>
<gene>
    <name evidence="1" type="ORF">NBRC116598_25200</name>
</gene>
<proteinExistence type="predicted"/>
<name>A0ABQ0AMI0_9RHOB</name>
<accession>A0ABQ0AMI0</accession>
<evidence type="ECO:0000313" key="1">
    <source>
        <dbReference type="EMBL" id="GAA6197076.1"/>
    </source>
</evidence>
<evidence type="ECO:0000313" key="2">
    <source>
        <dbReference type="Proteomes" id="UP001441944"/>
    </source>
</evidence>
<protein>
    <submittedName>
        <fullName evidence="1">Uncharacterized protein</fullName>
    </submittedName>
</protein>
<reference evidence="1 2" key="1">
    <citation type="submission" date="2024-04" db="EMBL/GenBank/DDBJ databases">
        <title>Draft genome sequence of Pseudophaeobacter arcticus NBRC 116598.</title>
        <authorList>
            <person name="Miyakawa T."/>
            <person name="Kusuya Y."/>
            <person name="Miura T."/>
        </authorList>
    </citation>
    <scope>NUCLEOTIDE SEQUENCE [LARGE SCALE GENOMIC DNA]</scope>
    <source>
        <strain evidence="1 2">SU-CL00105</strain>
    </source>
</reference>